<feature type="transmembrane region" description="Helical" evidence="6">
    <location>
        <begin position="30"/>
        <end position="49"/>
    </location>
</feature>
<dbReference type="InterPro" id="IPR001851">
    <property type="entry name" value="ABC_transp_permease"/>
</dbReference>
<dbReference type="Pfam" id="PF02653">
    <property type="entry name" value="BPD_transp_2"/>
    <property type="match status" value="1"/>
</dbReference>
<dbReference type="InterPro" id="IPR043428">
    <property type="entry name" value="LivM-like"/>
</dbReference>
<feature type="transmembrane region" description="Helical" evidence="6">
    <location>
        <begin position="109"/>
        <end position="130"/>
    </location>
</feature>
<dbReference type="EMBL" id="JAQZSM010000020">
    <property type="protein sequence ID" value="MDD7972854.1"/>
    <property type="molecule type" value="Genomic_DNA"/>
</dbReference>
<reference evidence="7" key="1">
    <citation type="submission" date="2023-02" db="EMBL/GenBank/DDBJ databases">
        <title>Description of Roseinatronobacter alkalisoli sp. nov., an alkaliphilic bacerium isolated from soda soil.</title>
        <authorList>
            <person name="Wei W."/>
        </authorList>
    </citation>
    <scope>NUCLEOTIDE SEQUENCE</scope>
    <source>
        <strain evidence="7">HJB301</strain>
    </source>
</reference>
<dbReference type="RefSeq" id="WP_274353528.1">
    <property type="nucleotide sequence ID" value="NZ_JAQZSM010000020.1"/>
</dbReference>
<evidence type="ECO:0000256" key="1">
    <source>
        <dbReference type="ARBA" id="ARBA00004651"/>
    </source>
</evidence>
<feature type="transmembrane region" description="Helical" evidence="6">
    <location>
        <begin position="250"/>
        <end position="270"/>
    </location>
</feature>
<dbReference type="Proteomes" id="UP001431784">
    <property type="component" value="Unassembled WGS sequence"/>
</dbReference>
<organism evidence="7 8">
    <name type="scientific">Roseinatronobacter alkalisoli</name>
    <dbReference type="NCBI Taxonomy" id="3028235"/>
    <lineage>
        <taxon>Bacteria</taxon>
        <taxon>Pseudomonadati</taxon>
        <taxon>Pseudomonadota</taxon>
        <taxon>Alphaproteobacteria</taxon>
        <taxon>Rhodobacterales</taxon>
        <taxon>Paracoccaceae</taxon>
        <taxon>Roseinatronobacter</taxon>
    </lineage>
</organism>
<comment type="subcellular location">
    <subcellularLocation>
        <location evidence="1">Cell membrane</location>
        <topology evidence="1">Multi-pass membrane protein</topology>
    </subcellularLocation>
</comment>
<protein>
    <submittedName>
        <fullName evidence="7">Branched-chain amino acid ABC transporter permease</fullName>
    </submittedName>
</protein>
<keyword evidence="2" id="KW-1003">Cell membrane</keyword>
<dbReference type="PANTHER" id="PTHR30482">
    <property type="entry name" value="HIGH-AFFINITY BRANCHED-CHAIN AMINO ACID TRANSPORT SYSTEM PERMEASE"/>
    <property type="match status" value="1"/>
</dbReference>
<dbReference type="PANTHER" id="PTHR30482:SF10">
    <property type="entry name" value="HIGH-AFFINITY BRANCHED-CHAIN AMINO ACID TRANSPORT PROTEIN BRAE"/>
    <property type="match status" value="1"/>
</dbReference>
<evidence type="ECO:0000256" key="3">
    <source>
        <dbReference type="ARBA" id="ARBA00022692"/>
    </source>
</evidence>
<keyword evidence="8" id="KW-1185">Reference proteome</keyword>
<feature type="transmembrane region" description="Helical" evidence="6">
    <location>
        <begin position="276"/>
        <end position="298"/>
    </location>
</feature>
<keyword evidence="5 6" id="KW-0472">Membrane</keyword>
<feature type="transmembrane region" description="Helical" evidence="6">
    <location>
        <begin position="56"/>
        <end position="75"/>
    </location>
</feature>
<evidence type="ECO:0000256" key="6">
    <source>
        <dbReference type="SAM" id="Phobius"/>
    </source>
</evidence>
<evidence type="ECO:0000313" key="7">
    <source>
        <dbReference type="EMBL" id="MDD7972854.1"/>
    </source>
</evidence>
<feature type="transmembrane region" description="Helical" evidence="6">
    <location>
        <begin position="199"/>
        <end position="220"/>
    </location>
</feature>
<gene>
    <name evidence="7" type="ORF">PUT78_17305</name>
</gene>
<feature type="transmembrane region" description="Helical" evidence="6">
    <location>
        <begin position="226"/>
        <end position="243"/>
    </location>
</feature>
<accession>A0ABT5TCK2</accession>
<name>A0ABT5TCK2_9RHOB</name>
<feature type="transmembrane region" description="Helical" evidence="6">
    <location>
        <begin position="81"/>
        <end position="102"/>
    </location>
</feature>
<dbReference type="CDD" id="cd06581">
    <property type="entry name" value="TM_PBP1_LivM_like"/>
    <property type="match status" value="1"/>
</dbReference>
<comment type="caution">
    <text evidence="7">The sequence shown here is derived from an EMBL/GenBank/DDBJ whole genome shotgun (WGS) entry which is preliminary data.</text>
</comment>
<proteinExistence type="predicted"/>
<keyword evidence="4 6" id="KW-1133">Transmembrane helix</keyword>
<evidence type="ECO:0000256" key="4">
    <source>
        <dbReference type="ARBA" id="ARBA00022989"/>
    </source>
</evidence>
<feature type="transmembrane region" description="Helical" evidence="6">
    <location>
        <begin position="150"/>
        <end position="168"/>
    </location>
</feature>
<evidence type="ECO:0000256" key="5">
    <source>
        <dbReference type="ARBA" id="ARBA00023136"/>
    </source>
</evidence>
<sequence length="314" mass="33694">MTRSVFIQLILLALVVLCFAALPFMTEGFYLTLAVNIALYVALCTAWTLFSGPTHLVSLATAAFFGVGIYATAIGVEYLPFPVVILLGGLAGAVFAAGVGAMTLRLSGVYFVIFTLGLAELARQLVTYFQTKIFGSIGLFVLTDHSEGDLFHYLLALIVVIFVTGWLIGRSRLGFAMRVIGNDELVARHFGIEVARSKIILFVISGAFIAMAGAIMAPRYAYVEPASAFNSTMSFLVVIMALLGGTRRLWGPLVGVVPFTIIADLISAYFPEHINIIIGLGFLLIVYLLKDGVSGILLKALGSNRLTRAQGAKP</sequence>
<evidence type="ECO:0000256" key="2">
    <source>
        <dbReference type="ARBA" id="ARBA00022475"/>
    </source>
</evidence>
<keyword evidence="3 6" id="KW-0812">Transmembrane</keyword>
<evidence type="ECO:0000313" key="8">
    <source>
        <dbReference type="Proteomes" id="UP001431784"/>
    </source>
</evidence>